<dbReference type="InterPro" id="IPR051006">
    <property type="entry name" value="TCR_variable_domain"/>
</dbReference>
<sequence length="163" mass="17863">MQEARCQLYRSNTTEPPSSRDTAKGLTGGRQNKSHFTSRKGPNMQSGLPVLLCTVVAFILFGSSNTQSVTQTPGPVNKQEGESVSLHCSFTLSYTYYVMSWFRQLSNGKMTEIINLYSTSTNTKKGRYSISHQKGNKAVSLTITGLMPTDSGVYFCAVGEAPR</sequence>
<dbReference type="SMART" id="SM00406">
    <property type="entry name" value="IGv"/>
    <property type="match status" value="1"/>
</dbReference>
<dbReference type="PROSITE" id="PS50835">
    <property type="entry name" value="IG_LIKE"/>
    <property type="match status" value="1"/>
</dbReference>
<dbReference type="Gene3D" id="2.60.40.10">
    <property type="entry name" value="Immunoglobulins"/>
    <property type="match status" value="1"/>
</dbReference>
<evidence type="ECO:0000313" key="10">
    <source>
        <dbReference type="Proteomes" id="UP000386466"/>
    </source>
</evidence>
<evidence type="ECO:0000256" key="2">
    <source>
        <dbReference type="ARBA" id="ARBA00022859"/>
    </source>
</evidence>
<dbReference type="InterPro" id="IPR036179">
    <property type="entry name" value="Ig-like_dom_sf"/>
</dbReference>
<gene>
    <name evidence="9" type="ORF">LYPA_23C000263</name>
</gene>
<dbReference type="SUPFAM" id="SSF48726">
    <property type="entry name" value="Immunoglobulin"/>
    <property type="match status" value="1"/>
</dbReference>
<dbReference type="GO" id="GO:0002250">
    <property type="term" value="P:adaptive immune response"/>
    <property type="evidence" value="ECO:0007669"/>
    <property type="project" value="UniProtKB-KW"/>
</dbReference>
<proteinExistence type="predicted"/>
<keyword evidence="5" id="KW-0393">Immunoglobulin domain</keyword>
<evidence type="ECO:0000256" key="6">
    <source>
        <dbReference type="ARBA" id="ARBA00043266"/>
    </source>
</evidence>
<dbReference type="EMBL" id="CAAGRJ010007186">
    <property type="protein sequence ID" value="VFV25083.1"/>
    <property type="molecule type" value="Genomic_DNA"/>
</dbReference>
<keyword evidence="1" id="KW-0732">Signal</keyword>
<feature type="region of interest" description="Disordered" evidence="7">
    <location>
        <begin position="1"/>
        <end position="42"/>
    </location>
</feature>
<dbReference type="PANTHER" id="PTHR19343:SF24">
    <property type="entry name" value="T CELL RECEPTOR ALPHA VARIABLE 29_DELTA VARIABLE 5"/>
    <property type="match status" value="1"/>
</dbReference>
<evidence type="ECO:0000259" key="8">
    <source>
        <dbReference type="PROSITE" id="PS50835"/>
    </source>
</evidence>
<name>A0A485MYV0_LYNPA</name>
<dbReference type="InterPro" id="IPR007110">
    <property type="entry name" value="Ig-like_dom"/>
</dbReference>
<keyword evidence="2" id="KW-0391">Immunity</keyword>
<keyword evidence="6" id="KW-1279">T cell receptor</keyword>
<reference evidence="9 10" key="1">
    <citation type="submission" date="2019-01" db="EMBL/GenBank/DDBJ databases">
        <authorList>
            <person name="Alioto T."/>
            <person name="Alioto T."/>
        </authorList>
    </citation>
    <scope>NUCLEOTIDE SEQUENCE [LARGE SCALE GENOMIC DNA]</scope>
</reference>
<dbReference type="SMART" id="SM00409">
    <property type="entry name" value="IG"/>
    <property type="match status" value="1"/>
</dbReference>
<keyword evidence="4" id="KW-0675">Receptor</keyword>
<evidence type="ECO:0000256" key="5">
    <source>
        <dbReference type="ARBA" id="ARBA00023319"/>
    </source>
</evidence>
<dbReference type="PANTHER" id="PTHR19343">
    <property type="entry name" value="T CELL RECEPTOR ALPHA VARIABLE 1-2"/>
    <property type="match status" value="1"/>
</dbReference>
<keyword evidence="3" id="KW-1064">Adaptive immunity</keyword>
<dbReference type="Pfam" id="PF07686">
    <property type="entry name" value="V-set"/>
    <property type="match status" value="1"/>
</dbReference>
<protein>
    <recommendedName>
        <fullName evidence="8">Ig-like domain-containing protein</fullName>
    </recommendedName>
</protein>
<evidence type="ECO:0000313" key="9">
    <source>
        <dbReference type="EMBL" id="VFV25083.1"/>
    </source>
</evidence>
<dbReference type="AlphaFoldDB" id="A0A485MYV0"/>
<dbReference type="GO" id="GO:0042101">
    <property type="term" value="C:T cell receptor complex"/>
    <property type="evidence" value="ECO:0007669"/>
    <property type="project" value="UniProtKB-KW"/>
</dbReference>
<dbReference type="InterPro" id="IPR013106">
    <property type="entry name" value="Ig_V-set"/>
</dbReference>
<evidence type="ECO:0000256" key="3">
    <source>
        <dbReference type="ARBA" id="ARBA00023130"/>
    </source>
</evidence>
<feature type="compositionally biased region" description="Polar residues" evidence="7">
    <location>
        <begin position="9"/>
        <end position="20"/>
    </location>
</feature>
<feature type="domain" description="Ig-like" evidence="8">
    <location>
        <begin position="67"/>
        <end position="163"/>
    </location>
</feature>
<dbReference type="InterPro" id="IPR003599">
    <property type="entry name" value="Ig_sub"/>
</dbReference>
<evidence type="ECO:0000256" key="4">
    <source>
        <dbReference type="ARBA" id="ARBA00023170"/>
    </source>
</evidence>
<evidence type="ECO:0000256" key="7">
    <source>
        <dbReference type="SAM" id="MobiDB-lite"/>
    </source>
</evidence>
<accession>A0A485MYV0</accession>
<dbReference type="InterPro" id="IPR013783">
    <property type="entry name" value="Ig-like_fold"/>
</dbReference>
<keyword evidence="10" id="KW-1185">Reference proteome</keyword>
<dbReference type="Proteomes" id="UP000386466">
    <property type="component" value="Unassembled WGS sequence"/>
</dbReference>
<dbReference type="GO" id="GO:0042605">
    <property type="term" value="F:peptide antigen binding"/>
    <property type="evidence" value="ECO:0007669"/>
    <property type="project" value="TreeGrafter"/>
</dbReference>
<evidence type="ECO:0000256" key="1">
    <source>
        <dbReference type="ARBA" id="ARBA00022729"/>
    </source>
</evidence>
<organism evidence="9 10">
    <name type="scientific">Lynx pardinus</name>
    <name type="common">Iberian lynx</name>
    <name type="synonym">Felis pardina</name>
    <dbReference type="NCBI Taxonomy" id="191816"/>
    <lineage>
        <taxon>Eukaryota</taxon>
        <taxon>Metazoa</taxon>
        <taxon>Chordata</taxon>
        <taxon>Craniata</taxon>
        <taxon>Vertebrata</taxon>
        <taxon>Euteleostomi</taxon>
        <taxon>Mammalia</taxon>
        <taxon>Eutheria</taxon>
        <taxon>Laurasiatheria</taxon>
        <taxon>Carnivora</taxon>
        <taxon>Feliformia</taxon>
        <taxon>Felidae</taxon>
        <taxon>Felinae</taxon>
        <taxon>Lynx</taxon>
    </lineage>
</organism>